<dbReference type="Proteomes" id="UP000008801">
    <property type="component" value="Chromosome"/>
</dbReference>
<proteinExistence type="predicted"/>
<reference evidence="2 3" key="1">
    <citation type="submission" date="2010-03" db="EMBL/GenBank/DDBJ databases">
        <title>The genome sequence of Eubacterium cylindroides T2-87.</title>
        <authorList>
            <consortium name="metaHIT consortium -- http://www.metahit.eu/"/>
            <person name="Pajon A."/>
            <person name="Turner K."/>
            <person name="Parkhill J."/>
            <person name="Duncan S."/>
            <person name="Flint H."/>
        </authorList>
    </citation>
    <scope>NUCLEOTIDE SEQUENCE [LARGE SCALE GENOMIC DNA]</scope>
    <source>
        <strain evidence="2 3">T2-87</strain>
    </source>
</reference>
<reference evidence="2 3" key="2">
    <citation type="submission" date="2010-03" db="EMBL/GenBank/DDBJ databases">
        <authorList>
            <person name="Pajon A."/>
        </authorList>
    </citation>
    <scope>NUCLEOTIDE SEQUENCE [LARGE SCALE GENOMIC DNA]</scope>
    <source>
        <strain evidence="2 3">T2-87</strain>
    </source>
</reference>
<keyword evidence="1" id="KW-0472">Membrane</keyword>
<protein>
    <recommendedName>
        <fullName evidence="4">DUF3789 domain-containing protein</fullName>
    </recommendedName>
</protein>
<accession>D4JDG6</accession>
<sequence length="41" mass="4733">MREMMFLTIGFLTGSLNGIILMCLLQIKHIGKESENEQTKY</sequence>
<keyword evidence="1" id="KW-1133">Transmembrane helix</keyword>
<evidence type="ECO:0000313" key="3">
    <source>
        <dbReference type="Proteomes" id="UP000008801"/>
    </source>
</evidence>
<feature type="transmembrane region" description="Helical" evidence="1">
    <location>
        <begin position="6"/>
        <end position="25"/>
    </location>
</feature>
<organism evidence="2 3">
    <name type="scientific">Faecalitalea cylindroides T2-87</name>
    <dbReference type="NCBI Taxonomy" id="717960"/>
    <lineage>
        <taxon>Bacteria</taxon>
        <taxon>Bacillati</taxon>
        <taxon>Bacillota</taxon>
        <taxon>Erysipelotrichia</taxon>
        <taxon>Erysipelotrichales</taxon>
        <taxon>Erysipelotrichaceae</taxon>
        <taxon>Faecalitalea</taxon>
    </lineage>
</organism>
<dbReference type="STRING" id="717960.EC1_06110"/>
<dbReference type="EMBL" id="FP929041">
    <property type="protein sequence ID" value="CBK88238.1"/>
    <property type="molecule type" value="Genomic_DNA"/>
</dbReference>
<dbReference type="PATRIC" id="fig|717960.3.peg.85"/>
<dbReference type="KEGG" id="euc:EC1_06110"/>
<dbReference type="AlphaFoldDB" id="D4JDG6"/>
<dbReference type="HOGENOM" id="CLU_214204_1_0_9"/>
<name>D4JDG6_9FIRM</name>
<gene>
    <name evidence="2" type="ORF">EC1_06110</name>
</gene>
<evidence type="ECO:0000313" key="2">
    <source>
        <dbReference type="EMBL" id="CBK88238.1"/>
    </source>
</evidence>
<evidence type="ECO:0008006" key="4">
    <source>
        <dbReference type="Google" id="ProtNLM"/>
    </source>
</evidence>
<keyword evidence="1" id="KW-0812">Transmembrane</keyword>
<evidence type="ECO:0000256" key="1">
    <source>
        <dbReference type="SAM" id="Phobius"/>
    </source>
</evidence>